<evidence type="ECO:0000313" key="1">
    <source>
        <dbReference type="EMBL" id="KAK1858754.1"/>
    </source>
</evidence>
<dbReference type="Proteomes" id="UP000798662">
    <property type="component" value="Chromosome 1"/>
</dbReference>
<gene>
    <name evidence="1" type="ORF">I4F81_001355</name>
</gene>
<proteinExistence type="predicted"/>
<organism evidence="1 2">
    <name type="scientific">Pyropia yezoensis</name>
    <name type="common">Susabi-nori</name>
    <name type="synonym">Porphyra yezoensis</name>
    <dbReference type="NCBI Taxonomy" id="2788"/>
    <lineage>
        <taxon>Eukaryota</taxon>
        <taxon>Rhodophyta</taxon>
        <taxon>Bangiophyceae</taxon>
        <taxon>Bangiales</taxon>
        <taxon>Bangiaceae</taxon>
        <taxon>Pyropia</taxon>
    </lineage>
</organism>
<protein>
    <submittedName>
        <fullName evidence="1">Uncharacterized protein</fullName>
    </submittedName>
</protein>
<comment type="caution">
    <text evidence="1">The sequence shown here is derived from an EMBL/GenBank/DDBJ whole genome shotgun (WGS) entry which is preliminary data.</text>
</comment>
<evidence type="ECO:0000313" key="2">
    <source>
        <dbReference type="Proteomes" id="UP000798662"/>
    </source>
</evidence>
<keyword evidence="2" id="KW-1185">Reference proteome</keyword>
<reference evidence="1" key="1">
    <citation type="submission" date="2019-11" db="EMBL/GenBank/DDBJ databases">
        <title>Nori genome reveals adaptations in red seaweeds to the harsh intertidal environment.</title>
        <authorList>
            <person name="Wang D."/>
            <person name="Mao Y."/>
        </authorList>
    </citation>
    <scope>NUCLEOTIDE SEQUENCE</scope>
    <source>
        <tissue evidence="1">Gametophyte</tissue>
    </source>
</reference>
<accession>A0ACC3BL92</accession>
<dbReference type="EMBL" id="CM020618">
    <property type="protein sequence ID" value="KAK1858754.1"/>
    <property type="molecule type" value="Genomic_DNA"/>
</dbReference>
<sequence>MAGPSWAAGAELFRVPPAGGPVVDFSHHGVRPVCLWAGAPPSGLAVDSLATAAAAAAGDSMEGQRPAAAATAAAETALPPRLALSIVVPTLNEAATIGATLRHALSVAAAPASIELLVVDGGSSDATAAAAAAAGARVLAVRGGPRAAQLNAGAAAAAGRTLLFLHADTALPAAYDAHVAGALAGPRVAAGAFRLGINGDGFPLRLVEAAANVRSRVLGLPYGDQAPFMRRATFLGPLGGFDAGLPFMEDFALMRRARRVGRVVLAPAAVATSARRWETLGVLRTTLMNQAIILRAVE</sequence>
<name>A0ACC3BL92_PYRYE</name>